<evidence type="ECO:0000313" key="2">
    <source>
        <dbReference type="EMBL" id="KAJ4833056.1"/>
    </source>
</evidence>
<dbReference type="EMBL" id="JAKUCV010005019">
    <property type="protein sequence ID" value="KAJ4833056.1"/>
    <property type="molecule type" value="Genomic_DNA"/>
</dbReference>
<organism evidence="2 3">
    <name type="scientific">Turnera subulata</name>
    <dbReference type="NCBI Taxonomy" id="218843"/>
    <lineage>
        <taxon>Eukaryota</taxon>
        <taxon>Viridiplantae</taxon>
        <taxon>Streptophyta</taxon>
        <taxon>Embryophyta</taxon>
        <taxon>Tracheophyta</taxon>
        <taxon>Spermatophyta</taxon>
        <taxon>Magnoliopsida</taxon>
        <taxon>eudicotyledons</taxon>
        <taxon>Gunneridae</taxon>
        <taxon>Pentapetalae</taxon>
        <taxon>rosids</taxon>
        <taxon>fabids</taxon>
        <taxon>Malpighiales</taxon>
        <taxon>Passifloraceae</taxon>
        <taxon>Turnera</taxon>
    </lineage>
</organism>
<protein>
    <recommendedName>
        <fullName evidence="4">DM2 domain-containing protein</fullName>
    </recommendedName>
</protein>
<name>A0A9Q0J848_9ROSI</name>
<proteinExistence type="predicted"/>
<dbReference type="Proteomes" id="UP001141552">
    <property type="component" value="Unassembled WGS sequence"/>
</dbReference>
<gene>
    <name evidence="2" type="ORF">Tsubulata_001027</name>
</gene>
<feature type="compositionally biased region" description="Polar residues" evidence="1">
    <location>
        <begin position="1"/>
        <end position="13"/>
    </location>
</feature>
<dbReference type="InterPro" id="IPR036885">
    <property type="entry name" value="SWIB_MDM2_dom_sf"/>
</dbReference>
<reference evidence="2" key="2">
    <citation type="journal article" date="2023" name="Plants (Basel)">
        <title>Annotation of the Turnera subulata (Passifloraceae) Draft Genome Reveals the S-Locus Evolved after the Divergence of Turneroideae from Passifloroideae in a Stepwise Manner.</title>
        <authorList>
            <person name="Henning P.M."/>
            <person name="Roalson E.H."/>
            <person name="Mir W."/>
            <person name="McCubbin A.G."/>
            <person name="Shore J.S."/>
        </authorList>
    </citation>
    <scope>NUCLEOTIDE SEQUENCE</scope>
    <source>
        <strain evidence="2">F60SS</strain>
    </source>
</reference>
<evidence type="ECO:0000256" key="1">
    <source>
        <dbReference type="SAM" id="MobiDB-lite"/>
    </source>
</evidence>
<dbReference type="AlphaFoldDB" id="A0A9Q0J848"/>
<comment type="caution">
    <text evidence="2">The sequence shown here is derived from an EMBL/GenBank/DDBJ whole genome shotgun (WGS) entry which is preliminary data.</text>
</comment>
<evidence type="ECO:0008006" key="4">
    <source>
        <dbReference type="Google" id="ProtNLM"/>
    </source>
</evidence>
<evidence type="ECO:0000313" key="3">
    <source>
        <dbReference type="Proteomes" id="UP001141552"/>
    </source>
</evidence>
<accession>A0A9Q0J848</accession>
<feature type="compositionally biased region" description="Acidic residues" evidence="1">
    <location>
        <begin position="96"/>
        <end position="106"/>
    </location>
</feature>
<feature type="region of interest" description="Disordered" evidence="1">
    <location>
        <begin position="96"/>
        <end position="125"/>
    </location>
</feature>
<keyword evidence="3" id="KW-1185">Reference proteome</keyword>
<feature type="region of interest" description="Disordered" evidence="1">
    <location>
        <begin position="1"/>
        <end position="23"/>
    </location>
</feature>
<sequence length="125" mass="14166">MGYASGSQQQHGSPATKKRKARTKDILGWPAKSLINFLGSIGGLYTASWKMSPDQVTKLVNKYVSEHLLCDKQKGVLRYQLEILFKSHDSWFVSWGEDEEEDEGDDSGLFGSWEEEEVDDSHFGY</sequence>
<dbReference type="Gene3D" id="1.10.245.10">
    <property type="entry name" value="SWIB/MDM2 domain"/>
    <property type="match status" value="1"/>
</dbReference>
<reference evidence="2" key="1">
    <citation type="submission" date="2022-02" db="EMBL/GenBank/DDBJ databases">
        <authorList>
            <person name="Henning P.M."/>
            <person name="McCubbin A.G."/>
            <person name="Shore J.S."/>
        </authorList>
    </citation>
    <scope>NUCLEOTIDE SEQUENCE</scope>
    <source>
        <strain evidence="2">F60SS</strain>
        <tissue evidence="2">Leaves</tissue>
    </source>
</reference>